<feature type="compositionally biased region" description="Basic and acidic residues" evidence="1">
    <location>
        <begin position="284"/>
        <end position="306"/>
    </location>
</feature>
<feature type="region of interest" description="Disordered" evidence="1">
    <location>
        <begin position="411"/>
        <end position="470"/>
    </location>
</feature>
<proteinExistence type="predicted"/>
<keyword evidence="4" id="KW-1185">Reference proteome</keyword>
<gene>
    <name evidence="3" type="ORF">SAMN05192564_102311</name>
</gene>
<dbReference type="Pfam" id="PF18821">
    <property type="entry name" value="LPD7"/>
    <property type="match status" value="1"/>
</dbReference>
<protein>
    <recommendedName>
        <fullName evidence="2">Large polyvalent protein-associated domain-containing protein</fullName>
    </recommendedName>
</protein>
<feature type="compositionally biased region" description="Low complexity" evidence="1">
    <location>
        <begin position="238"/>
        <end position="255"/>
    </location>
</feature>
<feature type="compositionally biased region" description="Polar residues" evidence="1">
    <location>
        <begin position="1"/>
        <end position="10"/>
    </location>
</feature>
<feature type="domain" description="Large polyvalent protein-associated" evidence="2">
    <location>
        <begin position="113"/>
        <end position="204"/>
    </location>
</feature>
<feature type="compositionally biased region" description="Basic and acidic residues" evidence="1">
    <location>
        <begin position="422"/>
        <end position="443"/>
    </location>
</feature>
<accession>A0A1H4CH93</accession>
<sequence>MSETTLTEGSAQDPVINVIGRAPSLEEGGSGGSGGTGDGLDRAARAAMEARRRREFDAVRARLREQAMRDDPGRLPPGDSRAGMGARASATDALSRAADEARAWAPPGEVPERVRKRYLRAGNQYFLKDAPYQMAFEDLGSYLVTRHNRPDVVESMVDMAKAKSWERIRVSGHEAFRREVWLQATLLGLQVSGYEPIAADLARLGEGRRALMSNRVAYAGEIPPRTDGTHPPVPAADPPSAAQAMDAAPASDSAALHTQTDAAAQTVPGDAREATLAPAARRPTGRDTGHNTGHDTERNTSDQDKANVHRYTGELLEYGDAPYQHNPARSGSYYVVYRDDAGANHAVWGVDLARAVAESDARVGERVTLQNLGKRWVTADVPVIDATGEITGYEEKEVYRNTWQIDVEGRKRAALPSSRGATGRESERRSGREPEHGSERESPADAGGSRPAVARTPRRGRSGDSSDSRRAMQMAVIVAAMRAQGFSDRSIARVEQHAQKLYDTFRAEGVRVPTPRVFDPKAPSTRSRTGQPAPGRTAAREVGYEVERAPSGPEQPLLQERP</sequence>
<feature type="compositionally biased region" description="Basic and acidic residues" evidence="1">
    <location>
        <begin position="461"/>
        <end position="470"/>
    </location>
</feature>
<name>A0A1H4CH93_9BURK</name>
<dbReference type="EMBL" id="FNRQ01000002">
    <property type="protein sequence ID" value="SEA59781.1"/>
    <property type="molecule type" value="Genomic_DNA"/>
</dbReference>
<dbReference type="OrthoDB" id="7235451at2"/>
<dbReference type="AlphaFoldDB" id="A0A1H4CH93"/>
<dbReference type="Proteomes" id="UP000198638">
    <property type="component" value="Unassembled WGS sequence"/>
</dbReference>
<dbReference type="RefSeq" id="WP_090531830.1">
    <property type="nucleotide sequence ID" value="NZ_FNRQ01000002.1"/>
</dbReference>
<feature type="region of interest" description="Disordered" evidence="1">
    <location>
        <begin position="221"/>
        <end position="306"/>
    </location>
</feature>
<evidence type="ECO:0000313" key="3">
    <source>
        <dbReference type="EMBL" id="SEA59781.1"/>
    </source>
</evidence>
<dbReference type="STRING" id="83784.SAMN05192564_102311"/>
<feature type="compositionally biased region" description="Basic and acidic residues" evidence="1">
    <location>
        <begin position="39"/>
        <end position="73"/>
    </location>
</feature>
<evidence type="ECO:0000259" key="2">
    <source>
        <dbReference type="Pfam" id="PF18821"/>
    </source>
</evidence>
<feature type="region of interest" description="Disordered" evidence="1">
    <location>
        <begin position="1"/>
        <end position="92"/>
    </location>
</feature>
<evidence type="ECO:0000256" key="1">
    <source>
        <dbReference type="SAM" id="MobiDB-lite"/>
    </source>
</evidence>
<organism evidence="3 4">
    <name type="scientific">Paraburkholderia sartisoli</name>
    <dbReference type="NCBI Taxonomy" id="83784"/>
    <lineage>
        <taxon>Bacteria</taxon>
        <taxon>Pseudomonadati</taxon>
        <taxon>Pseudomonadota</taxon>
        <taxon>Betaproteobacteria</taxon>
        <taxon>Burkholderiales</taxon>
        <taxon>Burkholderiaceae</taxon>
        <taxon>Paraburkholderia</taxon>
    </lineage>
</organism>
<reference evidence="4" key="1">
    <citation type="submission" date="2016-10" db="EMBL/GenBank/DDBJ databases">
        <authorList>
            <person name="Varghese N."/>
            <person name="Submissions S."/>
        </authorList>
    </citation>
    <scope>NUCLEOTIDE SEQUENCE [LARGE SCALE GENOMIC DNA]</scope>
    <source>
        <strain evidence="4">LMG 24000</strain>
    </source>
</reference>
<feature type="compositionally biased region" description="Basic and acidic residues" evidence="1">
    <location>
        <begin position="538"/>
        <end position="548"/>
    </location>
</feature>
<dbReference type="InterPro" id="IPR040677">
    <property type="entry name" value="LPD7"/>
</dbReference>
<feature type="compositionally biased region" description="Gly residues" evidence="1">
    <location>
        <begin position="28"/>
        <end position="38"/>
    </location>
</feature>
<feature type="region of interest" description="Disordered" evidence="1">
    <location>
        <begin position="513"/>
        <end position="562"/>
    </location>
</feature>
<evidence type="ECO:0000313" key="4">
    <source>
        <dbReference type="Proteomes" id="UP000198638"/>
    </source>
</evidence>